<evidence type="ECO:0000313" key="2">
    <source>
        <dbReference type="EMBL" id="TWI01887.1"/>
    </source>
</evidence>
<feature type="chain" id="PRO_5021930230" evidence="1">
    <location>
        <begin position="30"/>
        <end position="185"/>
    </location>
</feature>
<feature type="signal peptide" evidence="1">
    <location>
        <begin position="1"/>
        <end position="29"/>
    </location>
</feature>
<accession>A0A562L2L3</accession>
<evidence type="ECO:0000256" key="1">
    <source>
        <dbReference type="SAM" id="SignalP"/>
    </source>
</evidence>
<dbReference type="EMBL" id="VLKN01000005">
    <property type="protein sequence ID" value="TWI01887.1"/>
    <property type="molecule type" value="Genomic_DNA"/>
</dbReference>
<protein>
    <submittedName>
        <fullName evidence="2">Uncharacterized protein</fullName>
    </submittedName>
</protein>
<dbReference type="AlphaFoldDB" id="A0A562L2L3"/>
<keyword evidence="3" id="KW-1185">Reference proteome</keyword>
<sequence length="185" mass="20345">MDNSVRCRSVCGLLVLVLAAAGLAPASLAAEPAQAEGPRSGDAWVDRQLDDISRYGERYRDAFIDELVRYQATPRELAQEVLAARWTPGDLYYACAMAQAIGQPCRNVIAEWTRDHEGGWADVGKRLGIAPGSPAFLKLKRGFVASYEHWARPLELDAELRRAFPDRAKAKSAGSDRKDADKNSQ</sequence>
<evidence type="ECO:0000313" key="3">
    <source>
        <dbReference type="Proteomes" id="UP000315167"/>
    </source>
</evidence>
<comment type="caution">
    <text evidence="2">The sequence shown here is derived from an EMBL/GenBank/DDBJ whole genome shotgun (WGS) entry which is preliminary data.</text>
</comment>
<dbReference type="Proteomes" id="UP000315167">
    <property type="component" value="Unassembled WGS sequence"/>
</dbReference>
<organism evidence="2 3">
    <name type="scientific">Luteimonas cucumeris</name>
    <dbReference type="NCBI Taxonomy" id="985012"/>
    <lineage>
        <taxon>Bacteria</taxon>
        <taxon>Pseudomonadati</taxon>
        <taxon>Pseudomonadota</taxon>
        <taxon>Gammaproteobacteria</taxon>
        <taxon>Lysobacterales</taxon>
        <taxon>Lysobacteraceae</taxon>
        <taxon>Luteimonas</taxon>
    </lineage>
</organism>
<gene>
    <name evidence="2" type="ORF">IP90_02447</name>
</gene>
<dbReference type="RefSeq" id="WP_144899931.1">
    <property type="nucleotide sequence ID" value="NZ_VLKN01000005.1"/>
</dbReference>
<name>A0A562L2L3_9GAMM</name>
<reference evidence="2 3" key="1">
    <citation type="journal article" date="2015" name="Stand. Genomic Sci.">
        <title>Genomic Encyclopedia of Bacterial and Archaeal Type Strains, Phase III: the genomes of soil and plant-associated and newly described type strains.</title>
        <authorList>
            <person name="Whitman W.B."/>
            <person name="Woyke T."/>
            <person name="Klenk H.P."/>
            <person name="Zhou Y."/>
            <person name="Lilburn T.G."/>
            <person name="Beck B.J."/>
            <person name="De Vos P."/>
            <person name="Vandamme P."/>
            <person name="Eisen J.A."/>
            <person name="Garrity G."/>
            <person name="Hugenholtz P."/>
            <person name="Kyrpides N.C."/>
        </authorList>
    </citation>
    <scope>NUCLEOTIDE SEQUENCE [LARGE SCALE GENOMIC DNA]</scope>
    <source>
        <strain evidence="2 3">CGMCC 1.10821</strain>
    </source>
</reference>
<dbReference type="OrthoDB" id="5966402at2"/>
<proteinExistence type="predicted"/>
<keyword evidence="1" id="KW-0732">Signal</keyword>